<sequence length="1199" mass="122254">MAGPDQEQLLNSFPPSRRLQILPRLDATSLISLLLVLAATAALPPRARLALLGSELLFAASSAVRFRRHNAPTLLPTSASAGPSAGAAGRRQPARPSRRRHPHTHPHSHPHPHPLEDPTTPQQAQQHLHLQQQQQQAACSFNQRPSPPPPPPPRRFALLAPRRWRWRWRSSPAAPAAAPPCDCSRCTDPRVAAAVPAGRGHPSDGVAAGHAPPAPVWTSQQQQQQHRHQAHLSRPPAGCAKAEDEPALCISPVERPATATATATATAGPPRFLRRALYSTSGGEPAPAAAPRAVQGGGPLDLPGAASPPPPPPSGPCWSNLDADAAARAELLLSKLLDPQEGHLQLLSGGQLLSQWFNGLAGPHQLHLSHVTQLLAYLLLPYNQHNYHNHHNRHNRSNHQVLQAPSQPPTPALPAPVRSPAAASRRARLGARWGLLAWAPYRSCSAPASHGPAGHVPAGALGGSSGSSDSCSGCGDTIASGPLHPGGEVPTAPARQEPVAQRDAAAAAWSPEAPPAAAAAAAAAAAPPAASFPSSAAVTDPAYPDIQALALRLMEALDLPLVEVAEAGGAGDGPQGDAAAGGCFWGPPGGGGGGGSALARRGAGWPGGLLGRLGTRRGASANAATPATSLSATDPAGVATPTPVPFAPFARLRLGRRIGMGLGRGSDAGGQGPDRGSGGGGGVRLLAASADPLVSSYRPLSFYLVTEAVAGFTHLTLVGLMGFRLAGITPGGTAAVYEWRPRAPPGAASATETTPDSAAAAAAGMEAAAMEAAPMEAAAMEAAAALPLGAGAAAPDGCVQHRGEAAHAVFRGGGAGGKGGEAAPVTRGSVSCLGPEVHLGGTTGSGTAEPWAVGRVGVSRGGGEDGGDDGSTSIAVGGSGIDGGAGCGDDVPLVFLHGIGLGLTPYLRLLGRLVAASGGRRPVYAVQYKHVSMRLTTTIPAPHEVATDVADFLAARGVTRMSLLAHSYGTLVASALTKLAAASSAAPAISRLTLVDPVCFAMFLPHLVRNAIYQQPLTHEQGEQGEQQREHQQRGHPFSRRPEPGGCDSTEPSQQPPPQQQQQQQQGAPLPAEEGQDQPLSPGRGSVGGRLASTRRPEPLEPEPASPETLEGWRDGARVPEPGAEGVVVEEQVEAGVEVEVEVSHVAAPDWAAVPAGAGAGARRGAVRQGPVAAVRRRLARSLLRGEAAPDLWPEGLEA</sequence>
<dbReference type="Proteomes" id="UP001165080">
    <property type="component" value="Unassembled WGS sequence"/>
</dbReference>
<dbReference type="SUPFAM" id="SSF53474">
    <property type="entry name" value="alpha/beta-Hydrolases"/>
    <property type="match status" value="1"/>
</dbReference>
<evidence type="ECO:0000313" key="3">
    <source>
        <dbReference type="Proteomes" id="UP001165080"/>
    </source>
</evidence>
<dbReference type="PANTHER" id="PTHR37471">
    <property type="entry name" value="UNNAMED PRODUCT"/>
    <property type="match status" value="1"/>
</dbReference>
<feature type="region of interest" description="Disordered" evidence="1">
    <location>
        <begin position="568"/>
        <end position="599"/>
    </location>
</feature>
<feature type="compositionally biased region" description="Pro residues" evidence="1">
    <location>
        <begin position="145"/>
        <end position="154"/>
    </location>
</feature>
<dbReference type="PANTHER" id="PTHR37471:SF1">
    <property type="entry name" value="AB HYDROLASE-1 DOMAIN-CONTAINING PROTEIN"/>
    <property type="match status" value="1"/>
</dbReference>
<feature type="region of interest" description="Disordered" evidence="1">
    <location>
        <begin position="1019"/>
        <end position="1123"/>
    </location>
</feature>
<reference evidence="2 3" key="1">
    <citation type="journal article" date="2023" name="Commun. Biol.">
        <title>Reorganization of the ancestral sex-determining regions during the evolution of trioecy in Pleodorina starrii.</title>
        <authorList>
            <person name="Takahashi K."/>
            <person name="Suzuki S."/>
            <person name="Kawai-Toyooka H."/>
            <person name="Yamamoto K."/>
            <person name="Hamaji T."/>
            <person name="Ootsuki R."/>
            <person name="Yamaguchi H."/>
            <person name="Kawachi M."/>
            <person name="Higashiyama T."/>
            <person name="Nozaki H."/>
        </authorList>
    </citation>
    <scope>NUCLEOTIDE SEQUENCE [LARGE SCALE GENOMIC DNA]</scope>
    <source>
        <strain evidence="2 3">NIES-4479</strain>
    </source>
</reference>
<feature type="compositionally biased region" description="Gly residues" evidence="1">
    <location>
        <begin position="583"/>
        <end position="596"/>
    </location>
</feature>
<keyword evidence="3" id="KW-1185">Reference proteome</keyword>
<feature type="region of interest" description="Disordered" evidence="1">
    <location>
        <begin position="618"/>
        <end position="637"/>
    </location>
</feature>
<proteinExistence type="predicted"/>
<feature type="compositionally biased region" description="Low complexity" evidence="1">
    <location>
        <begin position="282"/>
        <end position="305"/>
    </location>
</feature>
<comment type="caution">
    <text evidence="2">The sequence shown here is derived from an EMBL/GenBank/DDBJ whole genome shotgun (WGS) entry which is preliminary data.</text>
</comment>
<feature type="compositionally biased region" description="Low complexity" evidence="1">
    <location>
        <begin position="466"/>
        <end position="476"/>
    </location>
</feature>
<feature type="region of interest" description="Disordered" evidence="1">
    <location>
        <begin position="280"/>
        <end position="321"/>
    </location>
</feature>
<dbReference type="AlphaFoldDB" id="A0A9W6BYP0"/>
<dbReference type="EMBL" id="BRXU01000033">
    <property type="protein sequence ID" value="GLC60277.1"/>
    <property type="molecule type" value="Genomic_DNA"/>
</dbReference>
<gene>
    <name evidence="2" type="primary">PLEST007530</name>
    <name evidence="2" type="ORF">PLESTB_001593500</name>
</gene>
<protein>
    <recommendedName>
        <fullName evidence="4">AB hydrolase-1 domain-containing protein</fullName>
    </recommendedName>
</protein>
<feature type="compositionally biased region" description="Basic residues" evidence="1">
    <location>
        <begin position="92"/>
        <end position="112"/>
    </location>
</feature>
<feature type="region of interest" description="Disordered" evidence="1">
    <location>
        <begin position="73"/>
        <end position="156"/>
    </location>
</feature>
<evidence type="ECO:0000313" key="2">
    <source>
        <dbReference type="EMBL" id="GLC60277.1"/>
    </source>
</evidence>
<feature type="compositionally biased region" description="Pro residues" evidence="1">
    <location>
        <begin position="306"/>
        <end position="315"/>
    </location>
</feature>
<dbReference type="Gene3D" id="3.40.50.1820">
    <property type="entry name" value="alpha/beta hydrolase"/>
    <property type="match status" value="1"/>
</dbReference>
<accession>A0A9W6BYP0</accession>
<evidence type="ECO:0008006" key="4">
    <source>
        <dbReference type="Google" id="ProtNLM"/>
    </source>
</evidence>
<feature type="compositionally biased region" description="Low complexity" evidence="1">
    <location>
        <begin position="76"/>
        <end position="91"/>
    </location>
</feature>
<feature type="region of interest" description="Disordered" evidence="1">
    <location>
        <begin position="389"/>
        <end position="423"/>
    </location>
</feature>
<feature type="compositionally biased region" description="Polar residues" evidence="1">
    <location>
        <begin position="622"/>
        <end position="631"/>
    </location>
</feature>
<feature type="region of interest" description="Disordered" evidence="1">
    <location>
        <begin position="460"/>
        <end position="512"/>
    </location>
</feature>
<feature type="compositionally biased region" description="Basic and acidic residues" evidence="1">
    <location>
        <begin position="1020"/>
        <end position="1033"/>
    </location>
</feature>
<feature type="region of interest" description="Disordered" evidence="1">
    <location>
        <begin position="661"/>
        <end position="680"/>
    </location>
</feature>
<name>A0A9W6BYP0_9CHLO</name>
<feature type="compositionally biased region" description="Low complexity" evidence="1">
    <location>
        <begin position="122"/>
        <end position="138"/>
    </location>
</feature>
<organism evidence="2 3">
    <name type="scientific">Pleodorina starrii</name>
    <dbReference type="NCBI Taxonomy" id="330485"/>
    <lineage>
        <taxon>Eukaryota</taxon>
        <taxon>Viridiplantae</taxon>
        <taxon>Chlorophyta</taxon>
        <taxon>core chlorophytes</taxon>
        <taxon>Chlorophyceae</taxon>
        <taxon>CS clade</taxon>
        <taxon>Chlamydomonadales</taxon>
        <taxon>Volvocaceae</taxon>
        <taxon>Pleodorina</taxon>
    </lineage>
</organism>
<evidence type="ECO:0000256" key="1">
    <source>
        <dbReference type="SAM" id="MobiDB-lite"/>
    </source>
</evidence>
<dbReference type="InterPro" id="IPR029058">
    <property type="entry name" value="AB_hydrolase_fold"/>
</dbReference>